<evidence type="ECO:0000256" key="6">
    <source>
        <dbReference type="ARBA" id="ARBA00022840"/>
    </source>
</evidence>
<keyword evidence="5" id="KW-0547">Nucleotide-binding</keyword>
<dbReference type="PROSITE" id="PS51273">
    <property type="entry name" value="GATASE_TYPE_1"/>
    <property type="match status" value="1"/>
</dbReference>
<gene>
    <name evidence="12" type="ORF">GRH90_05570</name>
</gene>
<feature type="domain" description="Glutamine amidotransferase" evidence="11">
    <location>
        <begin position="89"/>
        <end position="265"/>
    </location>
</feature>
<evidence type="ECO:0000313" key="12">
    <source>
        <dbReference type="EMBL" id="NDL62221.1"/>
    </source>
</evidence>
<dbReference type="Proteomes" id="UP000461443">
    <property type="component" value="Unassembled WGS sequence"/>
</dbReference>
<comment type="catalytic activity">
    <reaction evidence="9">
        <text>UTP + L-glutamine + ATP + H2O = CTP + L-glutamate + ADP + phosphate + 2 H(+)</text>
        <dbReference type="Rhea" id="RHEA:26426"/>
        <dbReference type="ChEBI" id="CHEBI:15377"/>
        <dbReference type="ChEBI" id="CHEBI:15378"/>
        <dbReference type="ChEBI" id="CHEBI:29985"/>
        <dbReference type="ChEBI" id="CHEBI:30616"/>
        <dbReference type="ChEBI" id="CHEBI:37563"/>
        <dbReference type="ChEBI" id="CHEBI:43474"/>
        <dbReference type="ChEBI" id="CHEBI:46398"/>
        <dbReference type="ChEBI" id="CHEBI:58359"/>
        <dbReference type="ChEBI" id="CHEBI:456216"/>
        <dbReference type="EC" id="6.3.4.2"/>
    </reaction>
</comment>
<evidence type="ECO:0000256" key="3">
    <source>
        <dbReference type="ARBA" id="ARBA00012291"/>
    </source>
</evidence>
<accession>A0A845SHX7</accession>
<sequence length="275" mass="28541">MAPGDDFPAIDPALNSSPRAAPGAGPAMAPAAACPIGAAPLCIALLGSRRDQLDVYPAIAAALGDAADALSLRLDILFASPRQPLGDTLDRADGVLLPGGASMANVAGQIAAARYTLDNAIPTLGLCLGMQTMATAVAQRMLGSAEVNLAEAEPLAPIKSFVPLAETAGRPHHRLGDQTMLSVPGSRMHALLGDRSGMRYNHRFQLNPALKQSLENYGLRISATDDSGAIADGIEFTGHDFYLGVQGHPELSSARGRPHPLLMAFLTAAARRRKG</sequence>
<dbReference type="SUPFAM" id="SSF52317">
    <property type="entry name" value="Class I glutamine amidotransferase-like"/>
    <property type="match status" value="1"/>
</dbReference>
<organism evidence="12 13">
    <name type="scientific">Acerihabitans arboris</name>
    <dbReference type="NCBI Taxonomy" id="2691583"/>
    <lineage>
        <taxon>Bacteria</taxon>
        <taxon>Pseudomonadati</taxon>
        <taxon>Pseudomonadota</taxon>
        <taxon>Gammaproteobacteria</taxon>
        <taxon>Enterobacterales</taxon>
        <taxon>Pectobacteriaceae</taxon>
        <taxon>Acerihabitans</taxon>
    </lineage>
</organism>
<evidence type="ECO:0000256" key="8">
    <source>
        <dbReference type="ARBA" id="ARBA00022975"/>
    </source>
</evidence>
<dbReference type="GO" id="GO:0042802">
    <property type="term" value="F:identical protein binding"/>
    <property type="evidence" value="ECO:0007669"/>
    <property type="project" value="TreeGrafter"/>
</dbReference>
<dbReference type="PANTHER" id="PTHR11550:SF0">
    <property type="entry name" value="CTP SYNTHASE-RELATED"/>
    <property type="match status" value="1"/>
</dbReference>
<name>A0A845SHX7_9GAMM</name>
<feature type="region of interest" description="Disordered" evidence="10">
    <location>
        <begin position="1"/>
        <end position="22"/>
    </location>
</feature>
<evidence type="ECO:0000256" key="1">
    <source>
        <dbReference type="ARBA" id="ARBA00005171"/>
    </source>
</evidence>
<evidence type="ECO:0000256" key="4">
    <source>
        <dbReference type="ARBA" id="ARBA00022598"/>
    </source>
</evidence>
<comment type="caution">
    <text evidence="12">The sequence shown here is derived from an EMBL/GenBank/DDBJ whole genome shotgun (WGS) entry which is preliminary data.</text>
</comment>
<evidence type="ECO:0000256" key="9">
    <source>
        <dbReference type="ARBA" id="ARBA00047781"/>
    </source>
</evidence>
<comment type="pathway">
    <text evidence="1">Pyrimidine metabolism; CTP biosynthesis via de novo pathway; CTP from UDP: step 2/2.</text>
</comment>
<evidence type="ECO:0000256" key="7">
    <source>
        <dbReference type="ARBA" id="ARBA00022962"/>
    </source>
</evidence>
<keyword evidence="13" id="KW-1185">Reference proteome</keyword>
<dbReference type="Pfam" id="PF00117">
    <property type="entry name" value="GATase"/>
    <property type="match status" value="1"/>
</dbReference>
<evidence type="ECO:0000256" key="10">
    <source>
        <dbReference type="SAM" id="MobiDB-lite"/>
    </source>
</evidence>
<dbReference type="Gene3D" id="3.40.50.880">
    <property type="match status" value="1"/>
</dbReference>
<dbReference type="EC" id="6.3.4.2" evidence="3"/>
<dbReference type="PANTHER" id="PTHR11550">
    <property type="entry name" value="CTP SYNTHASE"/>
    <property type="match status" value="1"/>
</dbReference>
<dbReference type="GO" id="GO:0019856">
    <property type="term" value="P:pyrimidine nucleobase biosynthetic process"/>
    <property type="evidence" value="ECO:0007669"/>
    <property type="project" value="TreeGrafter"/>
</dbReference>
<evidence type="ECO:0000313" key="13">
    <source>
        <dbReference type="Proteomes" id="UP000461443"/>
    </source>
</evidence>
<dbReference type="GO" id="GO:0003883">
    <property type="term" value="F:CTP synthase activity"/>
    <property type="evidence" value="ECO:0007669"/>
    <property type="project" value="UniProtKB-EC"/>
</dbReference>
<keyword evidence="7" id="KW-0315">Glutamine amidotransferase</keyword>
<reference evidence="12 13" key="1">
    <citation type="submission" date="2019-12" db="EMBL/GenBank/DDBJ databases">
        <authorList>
            <person name="Lee S.D."/>
        </authorList>
    </citation>
    <scope>NUCLEOTIDE SEQUENCE [LARGE SCALE GENOMIC DNA]</scope>
    <source>
        <strain evidence="12 13">SAP-6</strain>
    </source>
</reference>
<dbReference type="InterPro" id="IPR017926">
    <property type="entry name" value="GATASE"/>
</dbReference>
<dbReference type="InterPro" id="IPR004468">
    <property type="entry name" value="CTP_synthase"/>
</dbReference>
<dbReference type="EMBL" id="WUBS01000003">
    <property type="protein sequence ID" value="NDL62221.1"/>
    <property type="molecule type" value="Genomic_DNA"/>
</dbReference>
<keyword evidence="4" id="KW-0436">Ligase</keyword>
<dbReference type="GO" id="GO:0005524">
    <property type="term" value="F:ATP binding"/>
    <property type="evidence" value="ECO:0007669"/>
    <property type="project" value="UniProtKB-KW"/>
</dbReference>
<dbReference type="GO" id="GO:0044210">
    <property type="term" value="P:'de novo' CTP biosynthetic process"/>
    <property type="evidence" value="ECO:0007669"/>
    <property type="project" value="UniProtKB-UniPathway"/>
</dbReference>
<proteinExistence type="inferred from homology"/>
<keyword evidence="6" id="KW-0067">ATP-binding</keyword>
<keyword evidence="8" id="KW-0665">Pyrimidine biosynthesis</keyword>
<reference evidence="12 13" key="2">
    <citation type="submission" date="2020-02" db="EMBL/GenBank/DDBJ databases">
        <title>The new genus of Enterobacteriales.</title>
        <authorList>
            <person name="Kim I.S."/>
        </authorList>
    </citation>
    <scope>NUCLEOTIDE SEQUENCE [LARGE SCALE GENOMIC DNA]</scope>
    <source>
        <strain evidence="12 13">SAP-6</strain>
    </source>
</reference>
<comment type="similarity">
    <text evidence="2">Belongs to the CTP synthase family.</text>
</comment>
<evidence type="ECO:0000259" key="11">
    <source>
        <dbReference type="Pfam" id="PF00117"/>
    </source>
</evidence>
<evidence type="ECO:0000256" key="5">
    <source>
        <dbReference type="ARBA" id="ARBA00022741"/>
    </source>
</evidence>
<protein>
    <recommendedName>
        <fullName evidence="3">CTP synthase (glutamine hydrolyzing)</fullName>
        <ecNumber evidence="3">6.3.4.2</ecNumber>
    </recommendedName>
</protein>
<dbReference type="AlphaFoldDB" id="A0A845SHX7"/>
<dbReference type="UniPathway" id="UPA00159">
    <property type="reaction ID" value="UER00277"/>
</dbReference>
<dbReference type="InterPro" id="IPR029062">
    <property type="entry name" value="Class_I_gatase-like"/>
</dbReference>
<evidence type="ECO:0000256" key="2">
    <source>
        <dbReference type="ARBA" id="ARBA00007533"/>
    </source>
</evidence>